<keyword evidence="1" id="KW-0472">Membrane</keyword>
<keyword evidence="1" id="KW-1133">Transmembrane helix</keyword>
<evidence type="ECO:0000313" key="2">
    <source>
        <dbReference type="EMBL" id="CAL1402821.1"/>
    </source>
</evidence>
<dbReference type="AlphaFoldDB" id="A0AAV2FWV7"/>
<evidence type="ECO:0008006" key="4">
    <source>
        <dbReference type="Google" id="ProtNLM"/>
    </source>
</evidence>
<reference evidence="2 3" key="1">
    <citation type="submission" date="2024-04" db="EMBL/GenBank/DDBJ databases">
        <authorList>
            <person name="Fracassetti M."/>
        </authorList>
    </citation>
    <scope>NUCLEOTIDE SEQUENCE [LARGE SCALE GENOMIC DNA]</scope>
</reference>
<evidence type="ECO:0000313" key="3">
    <source>
        <dbReference type="Proteomes" id="UP001497516"/>
    </source>
</evidence>
<protein>
    <recommendedName>
        <fullName evidence="4">Secreted protein</fullName>
    </recommendedName>
</protein>
<keyword evidence="1" id="KW-0812">Transmembrane</keyword>
<gene>
    <name evidence="2" type="ORF">LTRI10_LOCUS42795</name>
</gene>
<keyword evidence="3" id="KW-1185">Reference proteome</keyword>
<name>A0AAV2FWV7_9ROSI</name>
<dbReference type="EMBL" id="OZ034820">
    <property type="protein sequence ID" value="CAL1402821.1"/>
    <property type="molecule type" value="Genomic_DNA"/>
</dbReference>
<evidence type="ECO:0000256" key="1">
    <source>
        <dbReference type="SAM" id="Phobius"/>
    </source>
</evidence>
<sequence>MCLILMESNLPRIAHWCSGPILVLFKLLIFHLLAALCAKNQSLSGSSSHPRKVPDFRQIQVCPTRSSRPRQSSIAAFVTIKHGCHRAISELPPFFYLRR</sequence>
<organism evidence="2 3">
    <name type="scientific">Linum trigynum</name>
    <dbReference type="NCBI Taxonomy" id="586398"/>
    <lineage>
        <taxon>Eukaryota</taxon>
        <taxon>Viridiplantae</taxon>
        <taxon>Streptophyta</taxon>
        <taxon>Embryophyta</taxon>
        <taxon>Tracheophyta</taxon>
        <taxon>Spermatophyta</taxon>
        <taxon>Magnoliopsida</taxon>
        <taxon>eudicotyledons</taxon>
        <taxon>Gunneridae</taxon>
        <taxon>Pentapetalae</taxon>
        <taxon>rosids</taxon>
        <taxon>fabids</taxon>
        <taxon>Malpighiales</taxon>
        <taxon>Linaceae</taxon>
        <taxon>Linum</taxon>
    </lineage>
</organism>
<dbReference type="Proteomes" id="UP001497516">
    <property type="component" value="Chromosome 7"/>
</dbReference>
<feature type="transmembrane region" description="Helical" evidence="1">
    <location>
        <begin position="13"/>
        <end position="38"/>
    </location>
</feature>
<accession>A0AAV2FWV7</accession>
<proteinExistence type="predicted"/>